<dbReference type="Proteomes" id="UP000286317">
    <property type="component" value="Unassembled WGS sequence"/>
</dbReference>
<accession>A0A418IBW0</accession>
<proteinExistence type="predicted"/>
<evidence type="ECO:0000313" key="2">
    <source>
        <dbReference type="EMBL" id="RIM96626.1"/>
    </source>
</evidence>
<dbReference type="SUPFAM" id="SSF141530">
    <property type="entry name" value="PTSIIA/GutA-like"/>
    <property type="match status" value="1"/>
</dbReference>
<dbReference type="PANTHER" id="PTHR40398">
    <property type="entry name" value="PTS SYSTEM GLUCITOL/SORBITOL-SPECIFIC EIIA COMPONENT"/>
    <property type="match status" value="1"/>
</dbReference>
<dbReference type="InterPro" id="IPR036665">
    <property type="entry name" value="PTS_IIA_glucitol/sorbitol_sf"/>
</dbReference>
<protein>
    <submittedName>
        <fullName evidence="2">PTS sorbitol transporter subunit IIA</fullName>
    </submittedName>
</protein>
<dbReference type="PROSITE" id="PS51097">
    <property type="entry name" value="PTS_EIIA_TYPE_5"/>
    <property type="match status" value="1"/>
</dbReference>
<feature type="modified residue" description="Phosphohistidine; by HPr" evidence="1">
    <location>
        <position position="40"/>
    </location>
</feature>
<evidence type="ECO:0000256" key="1">
    <source>
        <dbReference type="PROSITE-ProRule" id="PRU00420"/>
    </source>
</evidence>
<dbReference type="GO" id="GO:0005737">
    <property type="term" value="C:cytoplasm"/>
    <property type="evidence" value="ECO:0007669"/>
    <property type="project" value="InterPro"/>
</dbReference>
<name>A0A418IBW0_9STAP</name>
<dbReference type="RefSeq" id="WP_119585584.1">
    <property type="nucleotide sequence ID" value="NZ_JAWVBH010000001.1"/>
</dbReference>
<dbReference type="GO" id="GO:0009401">
    <property type="term" value="P:phosphoenolpyruvate-dependent sugar phosphotransferase system"/>
    <property type="evidence" value="ECO:0007669"/>
    <property type="project" value="InterPro"/>
</dbReference>
<dbReference type="OrthoDB" id="5113885at2"/>
<dbReference type="GO" id="GO:0016301">
    <property type="term" value="F:kinase activity"/>
    <property type="evidence" value="ECO:0007669"/>
    <property type="project" value="TreeGrafter"/>
</dbReference>
<dbReference type="AlphaFoldDB" id="A0A418IBW0"/>
<dbReference type="PANTHER" id="PTHR40398:SF1">
    <property type="entry name" value="PTS SYSTEM GLUCITOL_SORBITOL-SPECIFIC EIIA COMPONENT"/>
    <property type="match status" value="1"/>
</dbReference>
<organism evidence="2 3">
    <name type="scientific">Staphylococcus shinii</name>
    <dbReference type="NCBI Taxonomy" id="2912228"/>
    <lineage>
        <taxon>Bacteria</taxon>
        <taxon>Bacillati</taxon>
        <taxon>Bacillota</taxon>
        <taxon>Bacilli</taxon>
        <taxon>Bacillales</taxon>
        <taxon>Staphylococcaceae</taxon>
        <taxon>Staphylococcus</taxon>
    </lineage>
</organism>
<gene>
    <name evidence="2" type="ORF">BU112_13745</name>
</gene>
<dbReference type="InterPro" id="IPR004716">
    <property type="entry name" value="PTS_IIA_glucitol/sorbitol-sp"/>
</dbReference>
<dbReference type="Gene3D" id="2.40.33.40">
    <property type="entry name" value="Phosphotransferase system, glucitol/sorbitol-specific IIA component"/>
    <property type="match status" value="1"/>
</dbReference>
<dbReference type="GO" id="GO:0008982">
    <property type="term" value="F:protein-N(PI)-phosphohistidine-sugar phosphotransferase activity"/>
    <property type="evidence" value="ECO:0007669"/>
    <property type="project" value="InterPro"/>
</dbReference>
<keyword evidence="3" id="KW-1185">Reference proteome</keyword>
<comment type="caution">
    <text evidence="2">The sequence shown here is derived from an EMBL/GenBank/DDBJ whole genome shotgun (WGS) entry which is preliminary data.</text>
</comment>
<evidence type="ECO:0000313" key="3">
    <source>
        <dbReference type="Proteomes" id="UP000286317"/>
    </source>
</evidence>
<sequence length="116" mass="12895">MYKTIIKDFGSIAPVFKEDNLFVLFGTSAPDELKDISYIHETEEVSDDFSLNSTSILKINDIEFRVDKVGSEAHNNLMTLGHISVYLNKEDILPGAVAISGNELPDLDKGDILTFE</sequence>
<dbReference type="Pfam" id="PF03829">
    <property type="entry name" value="PTSIIA_gutA"/>
    <property type="match status" value="1"/>
</dbReference>
<dbReference type="EMBL" id="QXUF01000161">
    <property type="protein sequence ID" value="RIM96626.1"/>
    <property type="molecule type" value="Genomic_DNA"/>
</dbReference>
<reference evidence="2 3" key="1">
    <citation type="journal article" date="2016" name="Front. Microbiol.">
        <title>Comprehensive Phylogenetic Analysis of Bovine Non-aureus Staphylococci Species Based on Whole-Genome Sequencing.</title>
        <authorList>
            <person name="Naushad S."/>
            <person name="Barkema H.W."/>
            <person name="Luby C."/>
            <person name="Condas L.A."/>
            <person name="Nobrega D.B."/>
            <person name="Carson D.A."/>
            <person name="De Buck J."/>
        </authorList>
    </citation>
    <scope>NUCLEOTIDE SEQUENCE [LARGE SCALE GENOMIC DNA]</scope>
    <source>
        <strain evidence="2 3">SNUC 4554</strain>
    </source>
</reference>